<evidence type="ECO:0008006" key="3">
    <source>
        <dbReference type="Google" id="ProtNLM"/>
    </source>
</evidence>
<accession>A0A9J6NVT4</accession>
<dbReference type="InterPro" id="IPR050583">
    <property type="entry name" value="Mycobacterial_A85_antigen"/>
</dbReference>
<dbReference type="Gene3D" id="3.40.50.1820">
    <property type="entry name" value="alpha/beta hydrolase"/>
    <property type="match status" value="1"/>
</dbReference>
<reference evidence="1" key="1">
    <citation type="journal article" date="2021" name="mSystems">
        <title>Bacteria and Archaea Synergistically Convert Glycine Betaine to Biogenic Methane in the Formosa Cold Seep of the South China Sea.</title>
        <authorList>
            <person name="Li L."/>
            <person name="Zhang W."/>
            <person name="Zhang S."/>
            <person name="Song L."/>
            <person name="Sun Q."/>
            <person name="Zhang H."/>
            <person name="Xiang H."/>
            <person name="Dong X."/>
        </authorList>
    </citation>
    <scope>NUCLEOTIDE SEQUENCE</scope>
    <source>
        <strain evidence="1">ZWT</strain>
    </source>
</reference>
<comment type="caution">
    <text evidence="1">The sequence shown here is derived from an EMBL/GenBank/DDBJ whole genome shotgun (WGS) entry which is preliminary data.</text>
</comment>
<dbReference type="Pfam" id="PF00756">
    <property type="entry name" value="Esterase"/>
    <property type="match status" value="1"/>
</dbReference>
<dbReference type="SUPFAM" id="SSF53474">
    <property type="entry name" value="alpha/beta-Hydrolases"/>
    <property type="match status" value="1"/>
</dbReference>
<organism evidence="1 2">
    <name type="scientific">Oceanirhabdus seepicola</name>
    <dbReference type="NCBI Taxonomy" id="2828781"/>
    <lineage>
        <taxon>Bacteria</taxon>
        <taxon>Bacillati</taxon>
        <taxon>Bacillota</taxon>
        <taxon>Clostridia</taxon>
        <taxon>Eubacteriales</taxon>
        <taxon>Clostridiaceae</taxon>
        <taxon>Oceanirhabdus</taxon>
    </lineage>
</organism>
<keyword evidence="2" id="KW-1185">Reference proteome</keyword>
<gene>
    <name evidence="1" type="ORF">KDK92_01355</name>
</gene>
<dbReference type="PANTHER" id="PTHR48098:SF3">
    <property type="entry name" value="IRON(III) ENTEROBACTIN ESTERASE"/>
    <property type="match status" value="1"/>
</dbReference>
<evidence type="ECO:0000313" key="1">
    <source>
        <dbReference type="EMBL" id="MCM1988371.1"/>
    </source>
</evidence>
<reference evidence="1" key="2">
    <citation type="submission" date="2021-04" db="EMBL/GenBank/DDBJ databases">
        <authorList>
            <person name="Dong X."/>
        </authorList>
    </citation>
    <scope>NUCLEOTIDE SEQUENCE</scope>
    <source>
        <strain evidence="1">ZWT</strain>
    </source>
</reference>
<dbReference type="Proteomes" id="UP001056429">
    <property type="component" value="Unassembled WGS sequence"/>
</dbReference>
<dbReference type="InterPro" id="IPR013783">
    <property type="entry name" value="Ig-like_fold"/>
</dbReference>
<proteinExistence type="predicted"/>
<dbReference type="InterPro" id="IPR014756">
    <property type="entry name" value="Ig_E-set"/>
</dbReference>
<dbReference type="PANTHER" id="PTHR48098">
    <property type="entry name" value="ENTEROCHELIN ESTERASE-RELATED"/>
    <property type="match status" value="1"/>
</dbReference>
<sequence length="398" mass="45855">MKESTKHEGNKYSELESAVIMDLKEKIEKGDTEALQEFWNNLENKGTPIIEEIEGDSENALVTFIYKEDYEIDNVVVLIPPFEVEKKLEKLLDTNLWYKTCKMRNDLRFIYDFSVNDPLDGNFHSKILEFDRLNKNKLPAFNGNPYVVMPNAPDNFWTIERDDVPKGKLDEHKYYSEKLDEQRSIKIYTPNGYSKENKPYGYLVLTDGGAYIEFLSAVTVLDNLIADKKIPPMVAVFVETHSRRSIDMTYNDEFSYFLAQELVPWMKNNYNISDNLNEAIMGGTSLGGLNASYVGLKYPDTFGNVLSQSGAYYIKPTETDEDNWLAEQFNSKDKLPMKIYLDIGILESKEMIDSNLYFRDTLIGKGYSVHLEEFKSGHDYLSWGETLAKGLIWLIGTE</sequence>
<dbReference type="EMBL" id="JAGSOJ010000001">
    <property type="protein sequence ID" value="MCM1988371.1"/>
    <property type="molecule type" value="Genomic_DNA"/>
</dbReference>
<dbReference type="InterPro" id="IPR000801">
    <property type="entry name" value="Esterase-like"/>
</dbReference>
<dbReference type="InterPro" id="IPR029058">
    <property type="entry name" value="AB_hydrolase_fold"/>
</dbReference>
<dbReference type="Gene3D" id="2.60.40.10">
    <property type="entry name" value="Immunoglobulins"/>
    <property type="match status" value="1"/>
</dbReference>
<protein>
    <recommendedName>
        <fullName evidence="3">DUF3327 domain-containing protein</fullName>
    </recommendedName>
</protein>
<name>A0A9J6NVT4_9CLOT</name>
<dbReference type="SUPFAM" id="SSF81296">
    <property type="entry name" value="E set domains"/>
    <property type="match status" value="1"/>
</dbReference>
<evidence type="ECO:0000313" key="2">
    <source>
        <dbReference type="Proteomes" id="UP001056429"/>
    </source>
</evidence>
<dbReference type="AlphaFoldDB" id="A0A9J6NVT4"/>